<dbReference type="CDD" id="cd06445">
    <property type="entry name" value="ATase"/>
    <property type="match status" value="1"/>
</dbReference>
<evidence type="ECO:0000256" key="6">
    <source>
        <dbReference type="ARBA" id="ARBA00049348"/>
    </source>
</evidence>
<dbReference type="InterPro" id="IPR014048">
    <property type="entry name" value="MethylDNA_cys_MeTrfase_DNA-bd"/>
</dbReference>
<comment type="catalytic activity">
    <reaction evidence="1">
        <text>a 4-O-methyl-thymidine in DNA + L-cysteinyl-[protein] = a thymidine in DNA + S-methyl-L-cysteinyl-[protein]</text>
        <dbReference type="Rhea" id="RHEA:53428"/>
        <dbReference type="Rhea" id="RHEA-COMP:10131"/>
        <dbReference type="Rhea" id="RHEA-COMP:10132"/>
        <dbReference type="Rhea" id="RHEA-COMP:13555"/>
        <dbReference type="Rhea" id="RHEA-COMP:13556"/>
        <dbReference type="ChEBI" id="CHEBI:29950"/>
        <dbReference type="ChEBI" id="CHEBI:82612"/>
        <dbReference type="ChEBI" id="CHEBI:137386"/>
        <dbReference type="ChEBI" id="CHEBI:137387"/>
        <dbReference type="EC" id="2.1.1.63"/>
    </reaction>
</comment>
<dbReference type="AlphaFoldDB" id="A0A1F7YZ51"/>
<keyword evidence="4" id="KW-0227">DNA damage</keyword>
<dbReference type="EMBL" id="MGGR01000035">
    <property type="protein sequence ID" value="OGM32159.1"/>
    <property type="molecule type" value="Genomic_DNA"/>
</dbReference>
<dbReference type="Proteomes" id="UP000177169">
    <property type="component" value="Unassembled WGS sequence"/>
</dbReference>
<evidence type="ECO:0000256" key="3">
    <source>
        <dbReference type="ARBA" id="ARBA00022679"/>
    </source>
</evidence>
<keyword evidence="3" id="KW-0808">Transferase</keyword>
<dbReference type="GO" id="GO:0006281">
    <property type="term" value="P:DNA repair"/>
    <property type="evidence" value="ECO:0007669"/>
    <property type="project" value="UniProtKB-KW"/>
</dbReference>
<evidence type="ECO:0000313" key="9">
    <source>
        <dbReference type="Proteomes" id="UP000177169"/>
    </source>
</evidence>
<dbReference type="PROSITE" id="PS00374">
    <property type="entry name" value="MGMT"/>
    <property type="match status" value="1"/>
</dbReference>
<dbReference type="GO" id="GO:0032259">
    <property type="term" value="P:methylation"/>
    <property type="evidence" value="ECO:0007669"/>
    <property type="project" value="UniProtKB-KW"/>
</dbReference>
<evidence type="ECO:0000256" key="2">
    <source>
        <dbReference type="ARBA" id="ARBA00022603"/>
    </source>
</evidence>
<dbReference type="InterPro" id="IPR001497">
    <property type="entry name" value="MethylDNA_cys_MeTrfase_AS"/>
</dbReference>
<evidence type="ECO:0000313" key="8">
    <source>
        <dbReference type="EMBL" id="OGM32159.1"/>
    </source>
</evidence>
<keyword evidence="5" id="KW-0234">DNA repair</keyword>
<evidence type="ECO:0000256" key="5">
    <source>
        <dbReference type="ARBA" id="ARBA00023204"/>
    </source>
</evidence>
<dbReference type="NCBIfam" id="TIGR00589">
    <property type="entry name" value="ogt"/>
    <property type="match status" value="1"/>
</dbReference>
<dbReference type="InterPro" id="IPR036388">
    <property type="entry name" value="WH-like_DNA-bd_sf"/>
</dbReference>
<dbReference type="Gene3D" id="1.10.10.10">
    <property type="entry name" value="Winged helix-like DNA-binding domain superfamily/Winged helix DNA-binding domain"/>
    <property type="match status" value="1"/>
</dbReference>
<evidence type="ECO:0000256" key="1">
    <source>
        <dbReference type="ARBA" id="ARBA00001286"/>
    </source>
</evidence>
<dbReference type="InterPro" id="IPR036217">
    <property type="entry name" value="MethylDNA_cys_MeTrfase_DNAb"/>
</dbReference>
<keyword evidence="2" id="KW-0489">Methyltransferase</keyword>
<dbReference type="SUPFAM" id="SSF46767">
    <property type="entry name" value="Methylated DNA-protein cysteine methyltransferase, C-terminal domain"/>
    <property type="match status" value="1"/>
</dbReference>
<evidence type="ECO:0000259" key="7">
    <source>
        <dbReference type="Pfam" id="PF01035"/>
    </source>
</evidence>
<dbReference type="GO" id="GO:0003908">
    <property type="term" value="F:methylated-DNA-[protein]-cysteine S-methyltransferase activity"/>
    <property type="evidence" value="ECO:0007669"/>
    <property type="project" value="UniProtKB-EC"/>
</dbReference>
<comment type="catalytic activity">
    <reaction evidence="6">
        <text>a 6-O-methyl-2'-deoxyguanosine in DNA + L-cysteinyl-[protein] = S-methyl-L-cysteinyl-[protein] + a 2'-deoxyguanosine in DNA</text>
        <dbReference type="Rhea" id="RHEA:24000"/>
        <dbReference type="Rhea" id="RHEA-COMP:10131"/>
        <dbReference type="Rhea" id="RHEA-COMP:10132"/>
        <dbReference type="Rhea" id="RHEA-COMP:11367"/>
        <dbReference type="Rhea" id="RHEA-COMP:11368"/>
        <dbReference type="ChEBI" id="CHEBI:29950"/>
        <dbReference type="ChEBI" id="CHEBI:82612"/>
        <dbReference type="ChEBI" id="CHEBI:85445"/>
        <dbReference type="ChEBI" id="CHEBI:85448"/>
        <dbReference type="EC" id="2.1.1.63"/>
    </reaction>
</comment>
<dbReference type="PANTHER" id="PTHR42942">
    <property type="entry name" value="6-O-METHYLGUANINE DNA METHYLTRANSFERASE"/>
    <property type="match status" value="1"/>
</dbReference>
<gene>
    <name evidence="8" type="ORF">A3D01_02110</name>
</gene>
<dbReference type="PANTHER" id="PTHR42942:SF1">
    <property type="entry name" value="ALKYLTRANSFERASE-LIKE PROTEIN 1"/>
    <property type="match status" value="1"/>
</dbReference>
<reference evidence="8 9" key="1">
    <citation type="journal article" date="2016" name="Nat. Commun.">
        <title>Thousands of microbial genomes shed light on interconnected biogeochemical processes in an aquifer system.</title>
        <authorList>
            <person name="Anantharaman K."/>
            <person name="Brown C.T."/>
            <person name="Hug L.A."/>
            <person name="Sharon I."/>
            <person name="Castelle C.J."/>
            <person name="Probst A.J."/>
            <person name="Thomas B.C."/>
            <person name="Singh A."/>
            <person name="Wilkins M.J."/>
            <person name="Karaoz U."/>
            <person name="Brodie E.L."/>
            <person name="Williams K.H."/>
            <person name="Hubbard S.S."/>
            <person name="Banfield J.F."/>
        </authorList>
    </citation>
    <scope>NUCLEOTIDE SEQUENCE [LARGE SCALE GENOMIC DNA]</scope>
</reference>
<dbReference type="Pfam" id="PF01035">
    <property type="entry name" value="DNA_binding_1"/>
    <property type="match status" value="1"/>
</dbReference>
<feature type="domain" description="Methylated-DNA-[protein]-cysteine S-methyltransferase DNA binding" evidence="7">
    <location>
        <begin position="9"/>
        <end position="88"/>
    </location>
</feature>
<name>A0A1F7YZ51_9BACT</name>
<accession>A0A1F7YZ51</accession>
<sequence length="106" mass="12314">MTNQKLKLFDRVYETVKKIPEGKVMTYGQIAEILGTHDARKVGWAMHGNKDPRIPCHRVVNRKGAVAVNYAFGGGWKEQKMRLLSEGVKFKDEMHVDLKKYLWQIR</sequence>
<proteinExistence type="predicted"/>
<dbReference type="InterPro" id="IPR052520">
    <property type="entry name" value="ATL_DNA_repair"/>
</dbReference>
<evidence type="ECO:0000256" key="4">
    <source>
        <dbReference type="ARBA" id="ARBA00022763"/>
    </source>
</evidence>
<protein>
    <recommendedName>
        <fullName evidence="7">Methylated-DNA-[protein]-cysteine S-methyltransferase DNA binding domain-containing protein</fullName>
    </recommendedName>
</protein>
<organism evidence="8 9">
    <name type="scientific">Candidatus Woesebacteria bacterium RIFCSPHIGHO2_02_FULL_39_13</name>
    <dbReference type="NCBI Taxonomy" id="1802505"/>
    <lineage>
        <taxon>Bacteria</taxon>
        <taxon>Candidatus Woeseibacteriota</taxon>
    </lineage>
</organism>
<comment type="caution">
    <text evidence="8">The sequence shown here is derived from an EMBL/GenBank/DDBJ whole genome shotgun (WGS) entry which is preliminary data.</text>
</comment>